<dbReference type="NCBIfam" id="TIGR02937">
    <property type="entry name" value="sigma70-ECF"/>
    <property type="match status" value="1"/>
</dbReference>
<keyword evidence="8" id="KW-1185">Reference proteome</keyword>
<proteinExistence type="inferred from homology"/>
<evidence type="ECO:0000256" key="3">
    <source>
        <dbReference type="ARBA" id="ARBA00023082"/>
    </source>
</evidence>
<name>A0AAE3SJT6_9BACT</name>
<dbReference type="GO" id="GO:0016987">
    <property type="term" value="F:sigma factor activity"/>
    <property type="evidence" value="ECO:0007669"/>
    <property type="project" value="UniProtKB-KW"/>
</dbReference>
<dbReference type="GO" id="GO:0003677">
    <property type="term" value="F:DNA binding"/>
    <property type="evidence" value="ECO:0007669"/>
    <property type="project" value="InterPro"/>
</dbReference>
<dbReference type="Proteomes" id="UP001207408">
    <property type="component" value="Unassembled WGS sequence"/>
</dbReference>
<evidence type="ECO:0000313" key="7">
    <source>
        <dbReference type="EMBL" id="MCW3805972.1"/>
    </source>
</evidence>
<dbReference type="Gene3D" id="1.10.10.10">
    <property type="entry name" value="Winged helix-like DNA-binding domain superfamily/Winged helix DNA-binding domain"/>
    <property type="match status" value="1"/>
</dbReference>
<feature type="domain" description="RNA polymerase sigma factor 70 region 4 type 2" evidence="6">
    <location>
        <begin position="118"/>
        <end position="168"/>
    </location>
</feature>
<keyword evidence="2" id="KW-0805">Transcription regulation</keyword>
<accession>A0AAE3SJT6</accession>
<feature type="domain" description="RNA polymerase sigma-70 region 2" evidence="5">
    <location>
        <begin position="22"/>
        <end position="87"/>
    </location>
</feature>
<reference evidence="7" key="1">
    <citation type="submission" date="2022-10" db="EMBL/GenBank/DDBJ databases">
        <authorList>
            <person name="Yu W.X."/>
        </authorList>
    </citation>
    <scope>NUCLEOTIDE SEQUENCE</scope>
    <source>
        <strain evidence="7">D04</strain>
    </source>
</reference>
<evidence type="ECO:0000259" key="6">
    <source>
        <dbReference type="Pfam" id="PF08281"/>
    </source>
</evidence>
<dbReference type="InterPro" id="IPR013324">
    <property type="entry name" value="RNA_pol_sigma_r3/r4-like"/>
</dbReference>
<dbReference type="SUPFAM" id="SSF88659">
    <property type="entry name" value="Sigma3 and sigma4 domains of RNA polymerase sigma factors"/>
    <property type="match status" value="1"/>
</dbReference>
<organism evidence="7 8">
    <name type="scientific">Plebeiibacterium marinum</name>
    <dbReference type="NCBI Taxonomy" id="2992111"/>
    <lineage>
        <taxon>Bacteria</taxon>
        <taxon>Pseudomonadati</taxon>
        <taxon>Bacteroidota</taxon>
        <taxon>Bacteroidia</taxon>
        <taxon>Marinilabiliales</taxon>
        <taxon>Marinilabiliaceae</taxon>
        <taxon>Plebeiibacterium</taxon>
    </lineage>
</organism>
<evidence type="ECO:0000256" key="1">
    <source>
        <dbReference type="ARBA" id="ARBA00010641"/>
    </source>
</evidence>
<dbReference type="CDD" id="cd06171">
    <property type="entry name" value="Sigma70_r4"/>
    <property type="match status" value="1"/>
</dbReference>
<dbReference type="EMBL" id="JAPDPI010000018">
    <property type="protein sequence ID" value="MCW3805972.1"/>
    <property type="molecule type" value="Genomic_DNA"/>
</dbReference>
<evidence type="ECO:0000313" key="8">
    <source>
        <dbReference type="Proteomes" id="UP001207408"/>
    </source>
</evidence>
<sequence>MENLEDIIKRCQKNNSKAQRLLYDTFSPWLFGVCLQYCKDRTEAEDNLQEGFIKIYTNIKKYRFEGSFEGWMRRIVVNTIIESFRKKHPVYFVESLENIVKDEPADTENTVEVINPKELLSMIEELPPKYKLVFNLYAMEGLSHQEISEVLGISTGTSKSNLSRARKILKDKLAVKKNDSIIA</sequence>
<dbReference type="Pfam" id="PF04542">
    <property type="entry name" value="Sigma70_r2"/>
    <property type="match status" value="1"/>
</dbReference>
<gene>
    <name evidence="7" type="ORF">OM074_10065</name>
</gene>
<protein>
    <submittedName>
        <fullName evidence="7">Sigma-70 family RNA polymerase sigma factor</fullName>
    </submittedName>
</protein>
<dbReference type="InterPro" id="IPR039425">
    <property type="entry name" value="RNA_pol_sigma-70-like"/>
</dbReference>
<dbReference type="PANTHER" id="PTHR43133">
    <property type="entry name" value="RNA POLYMERASE ECF-TYPE SIGMA FACTO"/>
    <property type="match status" value="1"/>
</dbReference>
<dbReference type="AlphaFoldDB" id="A0AAE3SJT6"/>
<dbReference type="Gene3D" id="1.10.1740.10">
    <property type="match status" value="1"/>
</dbReference>
<evidence type="ECO:0000256" key="2">
    <source>
        <dbReference type="ARBA" id="ARBA00023015"/>
    </source>
</evidence>
<dbReference type="Pfam" id="PF08281">
    <property type="entry name" value="Sigma70_r4_2"/>
    <property type="match status" value="1"/>
</dbReference>
<dbReference type="RefSeq" id="WP_301199344.1">
    <property type="nucleotide sequence ID" value="NZ_JAPDPI010000018.1"/>
</dbReference>
<comment type="similarity">
    <text evidence="1">Belongs to the sigma-70 factor family. ECF subfamily.</text>
</comment>
<dbReference type="SUPFAM" id="SSF88946">
    <property type="entry name" value="Sigma2 domain of RNA polymerase sigma factors"/>
    <property type="match status" value="1"/>
</dbReference>
<evidence type="ECO:0000256" key="4">
    <source>
        <dbReference type="ARBA" id="ARBA00023163"/>
    </source>
</evidence>
<dbReference type="GO" id="GO:0006352">
    <property type="term" value="P:DNA-templated transcription initiation"/>
    <property type="evidence" value="ECO:0007669"/>
    <property type="project" value="InterPro"/>
</dbReference>
<dbReference type="InterPro" id="IPR013325">
    <property type="entry name" value="RNA_pol_sigma_r2"/>
</dbReference>
<dbReference type="InterPro" id="IPR007627">
    <property type="entry name" value="RNA_pol_sigma70_r2"/>
</dbReference>
<dbReference type="InterPro" id="IPR014284">
    <property type="entry name" value="RNA_pol_sigma-70_dom"/>
</dbReference>
<keyword evidence="3" id="KW-0731">Sigma factor</keyword>
<dbReference type="InterPro" id="IPR036388">
    <property type="entry name" value="WH-like_DNA-bd_sf"/>
</dbReference>
<comment type="caution">
    <text evidence="7">The sequence shown here is derived from an EMBL/GenBank/DDBJ whole genome shotgun (WGS) entry which is preliminary data.</text>
</comment>
<evidence type="ECO:0000259" key="5">
    <source>
        <dbReference type="Pfam" id="PF04542"/>
    </source>
</evidence>
<dbReference type="PANTHER" id="PTHR43133:SF46">
    <property type="entry name" value="RNA POLYMERASE SIGMA-70 FACTOR ECF SUBFAMILY"/>
    <property type="match status" value="1"/>
</dbReference>
<dbReference type="InterPro" id="IPR013249">
    <property type="entry name" value="RNA_pol_sigma70_r4_t2"/>
</dbReference>
<keyword evidence="4" id="KW-0804">Transcription</keyword>